<name>A0A841GVM1_9BACT</name>
<proteinExistence type="predicted"/>
<protein>
    <submittedName>
        <fullName evidence="2">Uncharacterized protein YegP (UPF0339 family)</fullName>
    </submittedName>
</protein>
<dbReference type="Gene3D" id="3.30.160.160">
    <property type="entry name" value="YegP-like"/>
    <property type="match status" value="1"/>
</dbReference>
<accession>A0A841GVM1</accession>
<dbReference type="SUPFAM" id="SSF160113">
    <property type="entry name" value="YegP-like"/>
    <property type="match status" value="1"/>
</dbReference>
<evidence type="ECO:0000313" key="3">
    <source>
        <dbReference type="Proteomes" id="UP000582837"/>
    </source>
</evidence>
<dbReference type="AlphaFoldDB" id="A0A841GVM1"/>
<reference evidence="2 3" key="1">
    <citation type="submission" date="2020-08" db="EMBL/GenBank/DDBJ databases">
        <title>Genomic Encyclopedia of Type Strains, Phase IV (KMG-IV): sequencing the most valuable type-strain genomes for metagenomic binning, comparative biology and taxonomic classification.</title>
        <authorList>
            <person name="Goeker M."/>
        </authorList>
    </citation>
    <scope>NUCLEOTIDE SEQUENCE [LARGE SCALE GENOMIC DNA]</scope>
    <source>
        <strain evidence="2 3">DSM 29007</strain>
    </source>
</reference>
<organism evidence="2 3">
    <name type="scientific">Longimicrobium terrae</name>
    <dbReference type="NCBI Taxonomy" id="1639882"/>
    <lineage>
        <taxon>Bacteria</taxon>
        <taxon>Pseudomonadati</taxon>
        <taxon>Gemmatimonadota</taxon>
        <taxon>Longimicrobiia</taxon>
        <taxon>Longimicrobiales</taxon>
        <taxon>Longimicrobiaceae</taxon>
        <taxon>Longimicrobium</taxon>
    </lineage>
</organism>
<dbReference type="InterPro" id="IPR010879">
    <property type="entry name" value="DUF1508"/>
</dbReference>
<keyword evidence="3" id="KW-1185">Reference proteome</keyword>
<dbReference type="InterPro" id="IPR036913">
    <property type="entry name" value="YegP-like_sf"/>
</dbReference>
<dbReference type="Pfam" id="PF07411">
    <property type="entry name" value="DUF1508"/>
    <property type="match status" value="1"/>
</dbReference>
<gene>
    <name evidence="2" type="ORF">HNQ61_001129</name>
</gene>
<dbReference type="EMBL" id="JACHIA010000002">
    <property type="protein sequence ID" value="MBB6069514.1"/>
    <property type="molecule type" value="Genomic_DNA"/>
</dbReference>
<sequence>MAEFNIYKDDAGEWRWKLQAGNNETIADSGEGYTRRTSCVDAVKRVKRDAGSALVYDTSERPKTLVTGA</sequence>
<comment type="caution">
    <text evidence="2">The sequence shown here is derived from an EMBL/GenBank/DDBJ whole genome shotgun (WGS) entry which is preliminary data.</text>
</comment>
<evidence type="ECO:0000313" key="2">
    <source>
        <dbReference type="EMBL" id="MBB6069514.1"/>
    </source>
</evidence>
<dbReference type="Proteomes" id="UP000582837">
    <property type="component" value="Unassembled WGS sequence"/>
</dbReference>
<evidence type="ECO:0000259" key="1">
    <source>
        <dbReference type="Pfam" id="PF07411"/>
    </source>
</evidence>
<dbReference type="RefSeq" id="WP_170037471.1">
    <property type="nucleotide sequence ID" value="NZ_JABDTL010000002.1"/>
</dbReference>
<feature type="domain" description="DUF1508" evidence="1">
    <location>
        <begin position="9"/>
        <end position="57"/>
    </location>
</feature>